<protein>
    <submittedName>
        <fullName evidence="2">(African queen) hypothetical protein</fullName>
    </submittedName>
</protein>
<gene>
    <name evidence="2" type="ORF">DCHRY22_LOCUS11275</name>
</gene>
<reference evidence="2" key="1">
    <citation type="submission" date="2021-09" db="EMBL/GenBank/DDBJ databases">
        <authorList>
            <person name="Martin H S."/>
        </authorList>
    </citation>
    <scope>NUCLEOTIDE SEQUENCE</scope>
</reference>
<evidence type="ECO:0000313" key="2">
    <source>
        <dbReference type="EMBL" id="CAG9575354.1"/>
    </source>
</evidence>
<evidence type="ECO:0000313" key="3">
    <source>
        <dbReference type="Proteomes" id="UP000789524"/>
    </source>
</evidence>
<dbReference type="Proteomes" id="UP000789524">
    <property type="component" value="Unassembled WGS sequence"/>
</dbReference>
<comment type="caution">
    <text evidence="2">The sequence shown here is derived from an EMBL/GenBank/DDBJ whole genome shotgun (WGS) entry which is preliminary data.</text>
</comment>
<evidence type="ECO:0000256" key="1">
    <source>
        <dbReference type="SAM" id="MobiDB-lite"/>
    </source>
</evidence>
<sequence length="140" mass="16122">MDLKIKRFGRTTLHRRDVVENKQTHGTTLCLTHTQTRPAMYKTSYTLLKQWLGASKAKFIPDVRVEGIRVLIRADKNGIRSTARLEREDEDGAVSWRETETERSVTYPTHEPRVPPVPEHRSLTSRLDARLCVRPVSVCV</sequence>
<keyword evidence="3" id="KW-1185">Reference proteome</keyword>
<feature type="compositionally biased region" description="Basic and acidic residues" evidence="1">
    <location>
        <begin position="110"/>
        <end position="121"/>
    </location>
</feature>
<organism evidence="2 3">
    <name type="scientific">Danaus chrysippus</name>
    <name type="common">African queen</name>
    <dbReference type="NCBI Taxonomy" id="151541"/>
    <lineage>
        <taxon>Eukaryota</taxon>
        <taxon>Metazoa</taxon>
        <taxon>Ecdysozoa</taxon>
        <taxon>Arthropoda</taxon>
        <taxon>Hexapoda</taxon>
        <taxon>Insecta</taxon>
        <taxon>Pterygota</taxon>
        <taxon>Neoptera</taxon>
        <taxon>Endopterygota</taxon>
        <taxon>Lepidoptera</taxon>
        <taxon>Glossata</taxon>
        <taxon>Ditrysia</taxon>
        <taxon>Papilionoidea</taxon>
        <taxon>Nymphalidae</taxon>
        <taxon>Danainae</taxon>
        <taxon>Danaini</taxon>
        <taxon>Danaina</taxon>
        <taxon>Danaus</taxon>
        <taxon>Anosia</taxon>
    </lineage>
</organism>
<name>A0A8J2W6Z8_9NEOP</name>
<feature type="region of interest" description="Disordered" evidence="1">
    <location>
        <begin position="91"/>
        <end position="121"/>
    </location>
</feature>
<dbReference type="AlphaFoldDB" id="A0A8J2W6Z8"/>
<proteinExistence type="predicted"/>
<accession>A0A8J2W6Z8</accession>
<dbReference type="EMBL" id="CAKASE010000074">
    <property type="protein sequence ID" value="CAG9575354.1"/>
    <property type="molecule type" value="Genomic_DNA"/>
</dbReference>